<comment type="caution">
    <text evidence="12">The sequence shown here is derived from an EMBL/GenBank/DDBJ whole genome shotgun (WGS) entry which is preliminary data.</text>
</comment>
<gene>
    <name evidence="12" type="ORF">SLEP1_g34089</name>
</gene>
<evidence type="ECO:0000256" key="7">
    <source>
        <dbReference type="SAM" id="Coils"/>
    </source>
</evidence>
<dbReference type="PANTHER" id="PTHR33463:SF179">
    <property type="entry name" value="NB-ARC DOMAIN-CONTAINING PROTEIN"/>
    <property type="match status" value="1"/>
</dbReference>
<organism evidence="12 13">
    <name type="scientific">Rubroshorea leprosula</name>
    <dbReference type="NCBI Taxonomy" id="152421"/>
    <lineage>
        <taxon>Eukaryota</taxon>
        <taxon>Viridiplantae</taxon>
        <taxon>Streptophyta</taxon>
        <taxon>Embryophyta</taxon>
        <taxon>Tracheophyta</taxon>
        <taxon>Spermatophyta</taxon>
        <taxon>Magnoliopsida</taxon>
        <taxon>eudicotyledons</taxon>
        <taxon>Gunneridae</taxon>
        <taxon>Pentapetalae</taxon>
        <taxon>rosids</taxon>
        <taxon>malvids</taxon>
        <taxon>Malvales</taxon>
        <taxon>Dipterocarpaceae</taxon>
        <taxon>Rubroshorea</taxon>
    </lineage>
</organism>
<dbReference type="Gene3D" id="1.10.8.430">
    <property type="entry name" value="Helical domain of apoptotic protease-activating factors"/>
    <property type="match status" value="1"/>
</dbReference>
<keyword evidence="3" id="KW-0677">Repeat</keyword>
<dbReference type="InterPro" id="IPR003591">
    <property type="entry name" value="Leu-rich_rpt_typical-subtyp"/>
</dbReference>
<evidence type="ECO:0000259" key="10">
    <source>
        <dbReference type="Pfam" id="PF23247"/>
    </source>
</evidence>
<dbReference type="InterPro" id="IPR032675">
    <property type="entry name" value="LRR_dom_sf"/>
</dbReference>
<dbReference type="Pfam" id="PF00931">
    <property type="entry name" value="NB-ARC"/>
    <property type="match status" value="1"/>
</dbReference>
<comment type="similarity">
    <text evidence="1">Belongs to the disease resistance NB-LRR family.</text>
</comment>
<dbReference type="GO" id="GO:0005524">
    <property type="term" value="F:ATP binding"/>
    <property type="evidence" value="ECO:0007669"/>
    <property type="project" value="UniProtKB-KW"/>
</dbReference>
<sequence>MAMDPFLANELANATGNLLSDCVEGVANYVGEHNGLLNRLEPEDNFESILKEEAERLRALRDDNEQEIRQNKTKTTSSCYNQWLGSVTKILPELETIQAEYEQQRNVLIECAIGSKFWEKVTNILQRVQKLMEEGKFQGFLIDKPPEPVIKLGSVPDIKATATLQGHLEEILLLLSCEEVKTIVIWGPLGVGKTTIMQNLNNHEEVEKMFQMVIWITVSEERTIEKLQMEIASRLKLNLQGTETAHEVARSISEELKDRKYLLLLDDVKGVIDHDQLSNIGVPDNKNGSKVVLTTEDLRVCSKMKLVRNIEVEKLTQREAWEMFKQIVTDQKIKIPGIKPVAQRVAKECGGLPLVISSVASYFKLKNSATEWRNGLEELRNGTEVGIPHLTQIQAFWKFCYDDLKDENKKGCFLYGALHPADTKICKPVLSESPNCPSMEGSFKHKKEKIVAKDESDQEPEDKLPFSVERDTNASSKQRVVVKEEMPGGEEWHANAIFLTDCKPVLSESPNCPSMERSFKHKKEKIVAKDESDQEPEDKLPFSVERDTNASSKQRAAVKEEMPEGEEWHANAIFLTDCKPVLPESPNCPFMGLLSFEGCKALRTIPSSFFNRMPVLKSLNLSHTSVRSLPVSLFKLDSLENLILRCCKLFVELSPQIGQLHNLLKLDLDDTQIVGLPKEIGMLSNLEILKFSLDECMNCGKQLRQNVLIQPGTIKSLFKLTELKIDVNPDSEGWNAVEEVVVEEACSLKRLKSLTLYLPHVQILGKRRAGSTSLNFYPLSSFRFTIGQHRQRIFSRVPEKVEAHFEKWDKCLKFVRGSDISSEMKRVVGYTKAFYLERHTSARSLCDFGIENMENLEFCLLAECNKIQTIIDGGKPHEEEQTDMVEGEATNCESYSAQEPALLNLQFLHIYYLEHLESIWSNPTYDKPCLSALKFLELHTCPKLEVILSPTLLTNLGKLEVLIVKDCPELISIVSRESNASFKFASDCFLPRLKMMLLLFLPKLESISREFHIAPKLKMIGFYDCSELRDLCKRELSSENLEVIKGERKWWKALKWEESEWGNHLDYLHTIFSPIDEDDHVMTQMEETYKSIEGIAYLDFWILIAFYWMSDSSWIYTINLGLNAEP</sequence>
<dbReference type="AlphaFoldDB" id="A0AAV5KIY4"/>
<dbReference type="Proteomes" id="UP001054252">
    <property type="component" value="Unassembled WGS sequence"/>
</dbReference>
<feature type="compositionally biased region" description="Basic and acidic residues" evidence="8">
    <location>
        <begin position="525"/>
        <end position="548"/>
    </location>
</feature>
<dbReference type="InterPro" id="IPR027417">
    <property type="entry name" value="P-loop_NTPase"/>
</dbReference>
<keyword evidence="4" id="KW-0547">Nucleotide-binding</keyword>
<dbReference type="EMBL" id="BPVZ01000065">
    <property type="protein sequence ID" value="GKV24479.1"/>
    <property type="molecule type" value="Genomic_DNA"/>
</dbReference>
<evidence type="ECO:0000256" key="1">
    <source>
        <dbReference type="ARBA" id="ARBA00008894"/>
    </source>
</evidence>
<evidence type="ECO:0000313" key="13">
    <source>
        <dbReference type="Proteomes" id="UP001054252"/>
    </source>
</evidence>
<keyword evidence="13" id="KW-1185">Reference proteome</keyword>
<dbReference type="GO" id="GO:0043531">
    <property type="term" value="F:ADP binding"/>
    <property type="evidence" value="ECO:0007669"/>
    <property type="project" value="InterPro"/>
</dbReference>
<dbReference type="Gene3D" id="3.40.50.300">
    <property type="entry name" value="P-loop containing nucleotide triphosphate hydrolases"/>
    <property type="match status" value="1"/>
</dbReference>
<dbReference type="SUPFAM" id="SSF52540">
    <property type="entry name" value="P-loop containing nucleoside triphosphate hydrolases"/>
    <property type="match status" value="1"/>
</dbReference>
<evidence type="ECO:0008006" key="14">
    <source>
        <dbReference type="Google" id="ProtNLM"/>
    </source>
</evidence>
<keyword evidence="2" id="KW-0433">Leucine-rich repeat</keyword>
<dbReference type="InterPro" id="IPR055414">
    <property type="entry name" value="LRR_R13L4/SHOC2-like"/>
</dbReference>
<feature type="compositionally biased region" description="Basic and acidic residues" evidence="8">
    <location>
        <begin position="449"/>
        <end position="472"/>
    </location>
</feature>
<dbReference type="InterPro" id="IPR057135">
    <property type="entry name" value="At4g27190-like_LRR"/>
</dbReference>
<evidence type="ECO:0000256" key="5">
    <source>
        <dbReference type="ARBA" id="ARBA00022821"/>
    </source>
</evidence>
<dbReference type="Pfam" id="PF23247">
    <property type="entry name" value="LRR_RPS2"/>
    <property type="match status" value="1"/>
</dbReference>
<evidence type="ECO:0000256" key="2">
    <source>
        <dbReference type="ARBA" id="ARBA00022614"/>
    </source>
</evidence>
<feature type="domain" description="Disease resistance R13L4/SHOC-2-like LRR" evidence="11">
    <location>
        <begin position="580"/>
        <end position="801"/>
    </location>
</feature>
<name>A0AAV5KIY4_9ROSI</name>
<dbReference type="SMART" id="SM00369">
    <property type="entry name" value="LRR_TYP"/>
    <property type="match status" value="2"/>
</dbReference>
<dbReference type="PRINTS" id="PR00364">
    <property type="entry name" value="DISEASERSIST"/>
</dbReference>
<keyword evidence="7" id="KW-0175">Coiled coil</keyword>
<dbReference type="InterPro" id="IPR050905">
    <property type="entry name" value="Plant_NBS-LRR"/>
</dbReference>
<feature type="coiled-coil region" evidence="7">
    <location>
        <begin position="47"/>
        <end position="74"/>
    </location>
</feature>
<protein>
    <recommendedName>
        <fullName evidence="14">NB-ARC domain-containing protein</fullName>
    </recommendedName>
</protein>
<evidence type="ECO:0000259" key="11">
    <source>
        <dbReference type="Pfam" id="PF23598"/>
    </source>
</evidence>
<proteinExistence type="inferred from homology"/>
<feature type="domain" description="NB-ARC" evidence="9">
    <location>
        <begin position="166"/>
        <end position="332"/>
    </location>
</feature>
<feature type="region of interest" description="Disordered" evidence="8">
    <location>
        <begin position="517"/>
        <end position="555"/>
    </location>
</feature>
<keyword evidence="6" id="KW-0067">ATP-binding</keyword>
<evidence type="ECO:0000256" key="3">
    <source>
        <dbReference type="ARBA" id="ARBA00022737"/>
    </source>
</evidence>
<feature type="region of interest" description="Disordered" evidence="8">
    <location>
        <begin position="447"/>
        <end position="479"/>
    </location>
</feature>
<dbReference type="SUPFAM" id="SSF52058">
    <property type="entry name" value="L domain-like"/>
    <property type="match status" value="1"/>
</dbReference>
<accession>A0AAV5KIY4</accession>
<dbReference type="Gene3D" id="3.80.10.10">
    <property type="entry name" value="Ribonuclease Inhibitor"/>
    <property type="match status" value="2"/>
</dbReference>
<evidence type="ECO:0000256" key="4">
    <source>
        <dbReference type="ARBA" id="ARBA00022741"/>
    </source>
</evidence>
<keyword evidence="5" id="KW-0611">Plant defense</keyword>
<feature type="domain" description="Disease resistance protein At4g27190-like leucine-rich repeats" evidence="10">
    <location>
        <begin position="853"/>
        <end position="967"/>
    </location>
</feature>
<evidence type="ECO:0000259" key="9">
    <source>
        <dbReference type="Pfam" id="PF00931"/>
    </source>
</evidence>
<dbReference type="GO" id="GO:0006952">
    <property type="term" value="P:defense response"/>
    <property type="evidence" value="ECO:0007669"/>
    <property type="project" value="UniProtKB-KW"/>
</dbReference>
<dbReference type="InterPro" id="IPR002182">
    <property type="entry name" value="NB-ARC"/>
</dbReference>
<reference evidence="12 13" key="1">
    <citation type="journal article" date="2021" name="Commun. Biol.">
        <title>The genome of Shorea leprosula (Dipterocarpaceae) highlights the ecological relevance of drought in aseasonal tropical rainforests.</title>
        <authorList>
            <person name="Ng K.K.S."/>
            <person name="Kobayashi M.J."/>
            <person name="Fawcett J.A."/>
            <person name="Hatakeyama M."/>
            <person name="Paape T."/>
            <person name="Ng C.H."/>
            <person name="Ang C.C."/>
            <person name="Tnah L.H."/>
            <person name="Lee C.T."/>
            <person name="Nishiyama T."/>
            <person name="Sese J."/>
            <person name="O'Brien M.J."/>
            <person name="Copetti D."/>
            <person name="Mohd Noor M.I."/>
            <person name="Ong R.C."/>
            <person name="Putra M."/>
            <person name="Sireger I.Z."/>
            <person name="Indrioko S."/>
            <person name="Kosugi Y."/>
            <person name="Izuno A."/>
            <person name="Isagi Y."/>
            <person name="Lee S.L."/>
            <person name="Shimizu K.K."/>
        </authorList>
    </citation>
    <scope>NUCLEOTIDE SEQUENCE [LARGE SCALE GENOMIC DNA]</scope>
    <source>
        <strain evidence="12">214</strain>
    </source>
</reference>
<dbReference type="FunFam" id="3.40.50.300:FF:001091">
    <property type="entry name" value="Probable disease resistance protein At1g61300"/>
    <property type="match status" value="1"/>
</dbReference>
<evidence type="ECO:0000256" key="6">
    <source>
        <dbReference type="ARBA" id="ARBA00022840"/>
    </source>
</evidence>
<dbReference type="InterPro" id="IPR042197">
    <property type="entry name" value="Apaf_helical"/>
</dbReference>
<evidence type="ECO:0000256" key="8">
    <source>
        <dbReference type="SAM" id="MobiDB-lite"/>
    </source>
</evidence>
<dbReference type="PANTHER" id="PTHR33463">
    <property type="entry name" value="NB-ARC DOMAIN-CONTAINING PROTEIN-RELATED"/>
    <property type="match status" value="1"/>
</dbReference>
<evidence type="ECO:0000313" key="12">
    <source>
        <dbReference type="EMBL" id="GKV24479.1"/>
    </source>
</evidence>
<dbReference type="Pfam" id="PF23598">
    <property type="entry name" value="LRR_14"/>
    <property type="match status" value="1"/>
</dbReference>